<dbReference type="Proteomes" id="UP000182190">
    <property type="component" value="Unassembled WGS sequence"/>
</dbReference>
<gene>
    <name evidence="1" type="ORF">PL9631_220003</name>
</gene>
<reference evidence="1" key="1">
    <citation type="submission" date="2019-10" db="EMBL/GenBank/DDBJ databases">
        <authorList>
            <consortium name="Genoscope - CEA"/>
            <person name="William W."/>
        </authorList>
    </citation>
    <scope>NUCLEOTIDE SEQUENCE [LARGE SCALE GENOMIC DNA]</scope>
    <source>
        <strain evidence="1">BBR_PRJEB10994</strain>
    </source>
</reference>
<evidence type="ECO:0000313" key="2">
    <source>
        <dbReference type="Proteomes" id="UP000182190"/>
    </source>
</evidence>
<dbReference type="EMBL" id="CZCS02000135">
    <property type="protein sequence ID" value="VXD16180.1"/>
    <property type="molecule type" value="Genomic_DNA"/>
</dbReference>
<accession>A0A7Z9BKL9</accession>
<proteinExistence type="predicted"/>
<name>A0A7Z9BKL9_9CYAN</name>
<keyword evidence="2" id="KW-1185">Reference proteome</keyword>
<comment type="caution">
    <text evidence="1">The sequence shown here is derived from an EMBL/GenBank/DDBJ whole genome shotgun (WGS) entry which is preliminary data.</text>
</comment>
<sequence>MGGLEAWFVLFLNTSTGNQEVPMIKIRGWGESRIQTGLH</sequence>
<organism evidence="1 2">
    <name type="scientific">Planktothrix paucivesiculata PCC 9631</name>
    <dbReference type="NCBI Taxonomy" id="671071"/>
    <lineage>
        <taxon>Bacteria</taxon>
        <taxon>Bacillati</taxon>
        <taxon>Cyanobacteriota</taxon>
        <taxon>Cyanophyceae</taxon>
        <taxon>Oscillatoriophycideae</taxon>
        <taxon>Oscillatoriales</taxon>
        <taxon>Microcoleaceae</taxon>
        <taxon>Planktothrix</taxon>
    </lineage>
</organism>
<dbReference type="AlphaFoldDB" id="A0A7Z9BKL9"/>
<protein>
    <submittedName>
        <fullName evidence="1">Uncharacterized protein</fullName>
    </submittedName>
</protein>
<evidence type="ECO:0000313" key="1">
    <source>
        <dbReference type="EMBL" id="VXD16180.1"/>
    </source>
</evidence>